<feature type="domain" description="Mce/MlaD" evidence="1">
    <location>
        <begin position="45"/>
        <end position="119"/>
    </location>
</feature>
<sequence>MIGLKTLRRAVALAGVVAATTTGCSFGGANSIALPGVQGRGHGAQHFTVELANVGTLESNSPVLLSDVVIGSVGKMTVTNWHARVDVAVNPGVEVPANAVATVGQTSLLGSMHLALNPPVGQAPSGRLASGATIPLSDSSTYPSTEQTLSSLAVLVNGGGLGQIGDIIHNFSATMSGREGDIRDLLERLDRFTAALDRQRDNIVVSIGEMNRVASTFAGQRETINTALNKIPPAIDVLIKERPKFTEALTKLGKFGDLSAGLVDDAGSHLVSDLIHLEPALESLADIGPDLNAAVAYSSAFPYGPNAIERAVRGDFLNLFAVFDLTKPRLKRSLFAGTQWGDEDTRLVPAPGDPWYLNYSYDPLQQPVLQSSGANIPPVGLPAAPGGGG</sequence>
<evidence type="ECO:0000313" key="4">
    <source>
        <dbReference type="Proteomes" id="UP001299046"/>
    </source>
</evidence>
<dbReference type="InterPro" id="IPR003399">
    <property type="entry name" value="Mce/MlaD"/>
</dbReference>
<proteinExistence type="predicted"/>
<protein>
    <submittedName>
        <fullName evidence="3">MCE family protein</fullName>
    </submittedName>
</protein>
<dbReference type="Pfam" id="PF11887">
    <property type="entry name" value="Mce4_CUP1"/>
    <property type="match status" value="1"/>
</dbReference>
<dbReference type="NCBIfam" id="TIGR00996">
    <property type="entry name" value="Mtu_fam_mce"/>
    <property type="match status" value="1"/>
</dbReference>
<dbReference type="InterPro" id="IPR052336">
    <property type="entry name" value="MlaD_Phospholipid_Transporter"/>
</dbReference>
<reference evidence="3 4" key="1">
    <citation type="submission" date="2023-12" db="EMBL/GenBank/DDBJ databases">
        <title>Description of new species of Mycobacterium terrae complex isolated from sewage at the Sao Paulo Zoological Park Foundation in Brazil.</title>
        <authorList>
            <person name="Romagnoli C.L."/>
            <person name="Conceicao E.C."/>
            <person name="Machado E."/>
            <person name="Barreto L.B.P.F."/>
            <person name="Sharma A."/>
            <person name="Silva N.M."/>
            <person name="Marques L.E."/>
            <person name="Juliana M.A."/>
            <person name="Lourenco M.C.S."/>
            <person name="Digiampietri L.A."/>
            <person name="Suffys P.N."/>
            <person name="Viana-Niero C."/>
        </authorList>
    </citation>
    <scope>NUCLEOTIDE SEQUENCE [LARGE SCALE GENOMIC DNA]</scope>
    <source>
        <strain evidence="3 4">MYC123</strain>
    </source>
</reference>
<dbReference type="PROSITE" id="PS51257">
    <property type="entry name" value="PROKAR_LIPOPROTEIN"/>
    <property type="match status" value="1"/>
</dbReference>
<feature type="domain" description="Mammalian cell entry C-terminal" evidence="2">
    <location>
        <begin position="127"/>
        <end position="296"/>
    </location>
</feature>
<comment type="caution">
    <text evidence="3">The sequence shown here is derived from an EMBL/GenBank/DDBJ whole genome shotgun (WGS) entry which is preliminary data.</text>
</comment>
<evidence type="ECO:0000313" key="3">
    <source>
        <dbReference type="EMBL" id="MEB3051434.1"/>
    </source>
</evidence>
<evidence type="ECO:0000259" key="2">
    <source>
        <dbReference type="Pfam" id="PF11887"/>
    </source>
</evidence>
<dbReference type="InterPro" id="IPR005693">
    <property type="entry name" value="Mce"/>
</dbReference>
<dbReference type="Proteomes" id="UP001299046">
    <property type="component" value="Unassembled WGS sequence"/>
</dbReference>
<accession>A0ABU5YR42</accession>
<keyword evidence="4" id="KW-1185">Reference proteome</keyword>
<organism evidence="3 4">
    <name type="scientific">[Mycobacterium] zoologicum</name>
    <dbReference type="NCBI Taxonomy" id="2872311"/>
    <lineage>
        <taxon>Bacteria</taxon>
        <taxon>Bacillati</taxon>
        <taxon>Actinomycetota</taxon>
        <taxon>Actinomycetes</taxon>
        <taxon>Mycobacteriales</taxon>
        <taxon>Mycobacteriaceae</taxon>
        <taxon>Mycolicibacter</taxon>
    </lineage>
</organism>
<gene>
    <name evidence="3" type="ORF">KV112_17095</name>
</gene>
<dbReference type="RefSeq" id="WP_224862641.1">
    <property type="nucleotide sequence ID" value="NZ_JAYJJT010000021.1"/>
</dbReference>
<name>A0ABU5YR42_9MYCO</name>
<evidence type="ECO:0000259" key="1">
    <source>
        <dbReference type="Pfam" id="PF02470"/>
    </source>
</evidence>
<dbReference type="Pfam" id="PF02470">
    <property type="entry name" value="MlaD"/>
    <property type="match status" value="1"/>
</dbReference>
<dbReference type="EMBL" id="JAYJJT010000021">
    <property type="protein sequence ID" value="MEB3051434.1"/>
    <property type="molecule type" value="Genomic_DNA"/>
</dbReference>
<dbReference type="InterPro" id="IPR024516">
    <property type="entry name" value="Mce_C"/>
</dbReference>
<dbReference type="PANTHER" id="PTHR33371">
    <property type="entry name" value="INTERMEMBRANE PHOSPHOLIPID TRANSPORT SYSTEM BINDING PROTEIN MLAD-RELATED"/>
    <property type="match status" value="1"/>
</dbReference>
<dbReference type="PANTHER" id="PTHR33371:SF15">
    <property type="entry name" value="LIPOPROTEIN LPRN"/>
    <property type="match status" value="1"/>
</dbReference>